<gene>
    <name evidence="1" type="ORF">SEA_DIANE_33</name>
</gene>
<keyword evidence="2" id="KW-1185">Reference proteome</keyword>
<organism evidence="1 2">
    <name type="scientific">Streptomyces phage Diane</name>
    <dbReference type="NCBI Taxonomy" id="2041207"/>
    <lineage>
        <taxon>Viruses</taxon>
        <taxon>Duplodnaviria</taxon>
        <taxon>Heunggongvirae</taxon>
        <taxon>Uroviricota</taxon>
        <taxon>Caudoviricetes</taxon>
        <taxon>Arquatrovirinae</taxon>
        <taxon>Omarvirus</taxon>
        <taxon>Omarvirus diane</taxon>
    </lineage>
</organism>
<evidence type="ECO:0000313" key="2">
    <source>
        <dbReference type="Proteomes" id="UP000230725"/>
    </source>
</evidence>
<proteinExistence type="predicted"/>
<evidence type="ECO:0000313" key="1">
    <source>
        <dbReference type="EMBL" id="ATI18817.1"/>
    </source>
</evidence>
<reference evidence="1 2" key="1">
    <citation type="submission" date="2017-08" db="EMBL/GenBank/DDBJ databases">
        <authorList>
            <person name="Jones O.D."/>
            <person name="Rapp I.M."/>
            <person name="Layton S."/>
            <person name="Bhuiyan S."/>
            <person name="Kim T."/>
            <person name="Hughes L.E."/>
            <person name="Garlena R.A."/>
            <person name="Russell D.A."/>
            <person name="Pope W.H."/>
            <person name="Jacobs-Sera D."/>
            <person name="Hendrix R.W."/>
            <person name="Hatfull G.F."/>
        </authorList>
    </citation>
    <scope>NUCLEOTIDE SEQUENCE [LARGE SCALE GENOMIC DNA]</scope>
</reference>
<dbReference type="EMBL" id="MF766046">
    <property type="protein sequence ID" value="ATI18817.1"/>
    <property type="molecule type" value="Genomic_DNA"/>
</dbReference>
<name>A0A291LHI2_9CAUD</name>
<sequence length="146" mass="15753">MAALNLIDIPVQGGGWFKPKDNINAVAILLEVHQFERQRPTPNGPKDSVLADVTIFQDAGSLQAGTPQVTKGQRIEQTILARDLETIVGGATIVKLEQVPPKKPGAHPAWVWRPITDTAVRNAVIAYAEKREKAAEAAVADAPDFD</sequence>
<dbReference type="Proteomes" id="UP000230725">
    <property type="component" value="Segment"/>
</dbReference>
<accession>A0A291LHI2</accession>
<protein>
    <submittedName>
        <fullName evidence="1">Uncharacterized protein</fullName>
    </submittedName>
</protein>